<keyword evidence="3" id="KW-1185">Reference proteome</keyword>
<organism evidence="2 3">
    <name type="scientific">Asanoa ferruginea</name>
    <dbReference type="NCBI Taxonomy" id="53367"/>
    <lineage>
        <taxon>Bacteria</taxon>
        <taxon>Bacillati</taxon>
        <taxon>Actinomycetota</taxon>
        <taxon>Actinomycetes</taxon>
        <taxon>Micromonosporales</taxon>
        <taxon>Micromonosporaceae</taxon>
        <taxon>Asanoa</taxon>
    </lineage>
</organism>
<dbReference type="AlphaFoldDB" id="A0A3D9ZLC2"/>
<name>A0A3D9ZLC2_9ACTN</name>
<comment type="caution">
    <text evidence="2">The sequence shown here is derived from an EMBL/GenBank/DDBJ whole genome shotgun (WGS) entry which is preliminary data.</text>
</comment>
<dbReference type="Proteomes" id="UP000256913">
    <property type="component" value="Unassembled WGS sequence"/>
</dbReference>
<keyword evidence="1" id="KW-0472">Membrane</keyword>
<dbReference type="EMBL" id="QUMQ01000001">
    <property type="protein sequence ID" value="REF98178.1"/>
    <property type="molecule type" value="Genomic_DNA"/>
</dbReference>
<evidence type="ECO:0000256" key="1">
    <source>
        <dbReference type="SAM" id="Phobius"/>
    </source>
</evidence>
<feature type="transmembrane region" description="Helical" evidence="1">
    <location>
        <begin position="59"/>
        <end position="78"/>
    </location>
</feature>
<reference evidence="2 3" key="1">
    <citation type="submission" date="2018-08" db="EMBL/GenBank/DDBJ databases">
        <title>Sequencing the genomes of 1000 actinobacteria strains.</title>
        <authorList>
            <person name="Klenk H.-P."/>
        </authorList>
    </citation>
    <scope>NUCLEOTIDE SEQUENCE [LARGE SCALE GENOMIC DNA]</scope>
    <source>
        <strain evidence="2 3">DSM 44099</strain>
    </source>
</reference>
<keyword evidence="1" id="KW-0812">Transmembrane</keyword>
<keyword evidence="1" id="KW-1133">Transmembrane helix</keyword>
<feature type="transmembrane region" description="Helical" evidence="1">
    <location>
        <begin position="33"/>
        <end position="53"/>
    </location>
</feature>
<gene>
    <name evidence="2" type="ORF">DFJ67_4188</name>
</gene>
<evidence type="ECO:0000313" key="2">
    <source>
        <dbReference type="EMBL" id="REF98178.1"/>
    </source>
</evidence>
<protein>
    <submittedName>
        <fullName evidence="2">Uncharacterized protein</fullName>
    </submittedName>
</protein>
<feature type="transmembrane region" description="Helical" evidence="1">
    <location>
        <begin position="83"/>
        <end position="99"/>
    </location>
</feature>
<evidence type="ECO:0000313" key="3">
    <source>
        <dbReference type="Proteomes" id="UP000256913"/>
    </source>
</evidence>
<proteinExistence type="predicted"/>
<accession>A0A3D9ZLC2</accession>
<sequence>MARREVSDEERRRAVEDYRVEVQQWQWVARRNFRWSVAGACVLLGLLGLFALFDSRADLAGNLLMLVGGLLGATTFFLKDWRLLAFAFLGAVGGLVWVLV</sequence>
<dbReference type="RefSeq" id="WP_116069508.1">
    <property type="nucleotide sequence ID" value="NZ_BONB01000040.1"/>
</dbReference>